<evidence type="ECO:0000256" key="1">
    <source>
        <dbReference type="ARBA" id="ARBA00022737"/>
    </source>
</evidence>
<dbReference type="Proteomes" id="UP000050975">
    <property type="component" value="Unassembled WGS sequence"/>
</dbReference>
<proteinExistence type="predicted"/>
<feature type="domain" description="PatA-like N-terminal" evidence="4">
    <location>
        <begin position="4"/>
        <end position="159"/>
    </location>
</feature>
<evidence type="ECO:0000313" key="5">
    <source>
        <dbReference type="EMBL" id="KPL14810.1"/>
    </source>
</evidence>
<dbReference type="Pfam" id="PF13432">
    <property type="entry name" value="TPR_16"/>
    <property type="match status" value="2"/>
</dbReference>
<dbReference type="InterPro" id="IPR037257">
    <property type="entry name" value="T2SS_E_N_sf"/>
</dbReference>
<dbReference type="Pfam" id="PF14332">
    <property type="entry name" value="DUF4388"/>
    <property type="match status" value="1"/>
</dbReference>
<feature type="repeat" description="TPR" evidence="3">
    <location>
        <begin position="479"/>
        <end position="512"/>
    </location>
</feature>
<protein>
    <recommendedName>
        <fullName evidence="4">PatA-like N-terminal domain-containing protein</fullName>
    </recommendedName>
</protein>
<evidence type="ECO:0000256" key="2">
    <source>
        <dbReference type="ARBA" id="ARBA00022803"/>
    </source>
</evidence>
<dbReference type="InterPro" id="IPR011990">
    <property type="entry name" value="TPR-like_helical_dom_sf"/>
</dbReference>
<organism evidence="5 6">
    <name type="scientific">candidate division WOR_3 bacterium SM1_77</name>
    <dbReference type="NCBI Taxonomy" id="1703778"/>
    <lineage>
        <taxon>Bacteria</taxon>
        <taxon>Bacteria division WOR-3</taxon>
    </lineage>
</organism>
<dbReference type="SUPFAM" id="SSF81901">
    <property type="entry name" value="HCP-like"/>
    <property type="match status" value="1"/>
</dbReference>
<dbReference type="AlphaFoldDB" id="A0A0S8JZS7"/>
<feature type="repeat" description="TPR" evidence="3">
    <location>
        <begin position="310"/>
        <end position="343"/>
    </location>
</feature>
<dbReference type="InterPro" id="IPR019734">
    <property type="entry name" value="TPR_rpt"/>
</dbReference>
<feature type="repeat" description="TPR" evidence="3">
    <location>
        <begin position="412"/>
        <end position="445"/>
    </location>
</feature>
<name>A0A0S8JZS7_UNCW3</name>
<dbReference type="Pfam" id="PF07719">
    <property type="entry name" value="TPR_2"/>
    <property type="match status" value="1"/>
</dbReference>
<dbReference type="PROSITE" id="PS50005">
    <property type="entry name" value="TPR"/>
    <property type="match status" value="5"/>
</dbReference>
<dbReference type="PROSITE" id="PS50293">
    <property type="entry name" value="TPR_REGION"/>
    <property type="match status" value="2"/>
</dbReference>
<feature type="repeat" description="TPR" evidence="3">
    <location>
        <begin position="243"/>
        <end position="276"/>
    </location>
</feature>
<dbReference type="Gene3D" id="1.25.40.10">
    <property type="entry name" value="Tetratricopeptide repeat domain"/>
    <property type="match status" value="3"/>
</dbReference>
<dbReference type="Pfam" id="PF14559">
    <property type="entry name" value="TPR_19"/>
    <property type="match status" value="1"/>
</dbReference>
<accession>A0A0S8JZS7</accession>
<dbReference type="InterPro" id="IPR025497">
    <property type="entry name" value="PatA-like_N"/>
</dbReference>
<feature type="repeat" description="TPR" evidence="3">
    <location>
        <begin position="344"/>
        <end position="377"/>
    </location>
</feature>
<gene>
    <name evidence="5" type="ORF">AMJ74_02680</name>
</gene>
<reference evidence="5 6" key="1">
    <citation type="journal article" date="2015" name="Microbiome">
        <title>Genomic resolution of linkages in carbon, nitrogen, and sulfur cycling among widespread estuary sediment bacteria.</title>
        <authorList>
            <person name="Baker B.J."/>
            <person name="Lazar C.S."/>
            <person name="Teske A.P."/>
            <person name="Dick G.J."/>
        </authorList>
    </citation>
    <scope>NUCLEOTIDE SEQUENCE [LARGE SCALE GENOMIC DNA]</scope>
    <source>
        <strain evidence="5">SM1_77</strain>
    </source>
</reference>
<evidence type="ECO:0000313" key="6">
    <source>
        <dbReference type="Proteomes" id="UP000050975"/>
    </source>
</evidence>
<dbReference type="SMART" id="SM00028">
    <property type="entry name" value="TPR"/>
    <property type="match status" value="7"/>
</dbReference>
<dbReference type="SUPFAM" id="SSF48452">
    <property type="entry name" value="TPR-like"/>
    <property type="match status" value="1"/>
</dbReference>
<sequence length="530" mass="60798">MAIKGSLVEASLPEVVQLLAYSLKSGCLSVTDGRNFGNIFMREGRIIYATILNRKVRLGDRMIEENLLQRNVLDDALRLQKEKKKRVGEILVELGAISRQDLEVQLRQQIETTIFTMLAWQSGYFNFEENLLPGPEEFTIDLSAQELLLAGARRIEEWQQIESKLPSGETVLVKSEGPHDLDLTTAENKVLEKVDGSKSIDEVVKTSELEFYEACKAIFVLLVAGLIEKPMKSAERKREAGDMSEYENIGYALYKTGKYDEAEREFKKVLDSEPRNAEAIFYLGLIEIMREHTEEAKRYLDMALEIEERLATLIDIGYLCNQMGWYDDALEYLKQARTIEPGNFKVAMNLGVTQYNRGDFDEAAQSFEQSLRLSEFAVTPFIYLSRICVKKNDIEGAVDWLKQALDKFPRSAAIKNNLALLYENIGRYEDAEKLYCQVLATQPDVPIVVRNLADLYYRLNIYGAAREYYEQIRDDKRDFSLLVNLGRIYLSRGEREHALSLWEQALDLNPDDYDTARDIEALRALVSSRR</sequence>
<evidence type="ECO:0000259" key="4">
    <source>
        <dbReference type="Pfam" id="PF14332"/>
    </source>
</evidence>
<keyword evidence="2 3" id="KW-0802">TPR repeat</keyword>
<evidence type="ECO:0000256" key="3">
    <source>
        <dbReference type="PROSITE-ProRule" id="PRU00339"/>
    </source>
</evidence>
<dbReference type="InterPro" id="IPR013105">
    <property type="entry name" value="TPR_2"/>
</dbReference>
<comment type="caution">
    <text evidence="5">The sequence shown here is derived from an EMBL/GenBank/DDBJ whole genome shotgun (WGS) entry which is preliminary data.</text>
</comment>
<dbReference type="PANTHER" id="PTHR36304">
    <property type="entry name" value="DOMAIN GTPASE-ACTIVATING PROTEIN, PUTATIVE-RELATED-RELATED"/>
    <property type="match status" value="1"/>
</dbReference>
<dbReference type="SUPFAM" id="SSF160246">
    <property type="entry name" value="EspE N-terminal domain-like"/>
    <property type="match status" value="1"/>
</dbReference>
<dbReference type="PANTHER" id="PTHR36304:SF4">
    <property type="entry name" value="DUF4388 DOMAIN-CONTAINING PROTEIN"/>
    <property type="match status" value="1"/>
</dbReference>
<keyword evidence="1" id="KW-0677">Repeat</keyword>
<dbReference type="EMBL" id="LJVE01000034">
    <property type="protein sequence ID" value="KPL14810.1"/>
    <property type="molecule type" value="Genomic_DNA"/>
</dbReference>